<accession>A0A2I1M6M3</accession>
<name>A0A2I1M6M3_9FIRM</name>
<dbReference type="RefSeq" id="WP_019035150.1">
    <property type="nucleotide sequence ID" value="NZ_PKGS01000005.1"/>
</dbReference>
<dbReference type="NCBIfam" id="TIGR04067">
    <property type="entry name" value="oc_CLOSPO_01332"/>
    <property type="match status" value="1"/>
</dbReference>
<reference evidence="1 2" key="1">
    <citation type="submission" date="2017-12" db="EMBL/GenBank/DDBJ databases">
        <title>Phylogenetic diversity of female urinary microbiome.</title>
        <authorList>
            <person name="Thomas-White K."/>
            <person name="Wolfe A.J."/>
        </authorList>
    </citation>
    <scope>NUCLEOTIDE SEQUENCE [LARGE SCALE GENOMIC DNA]</scope>
    <source>
        <strain evidence="1 2">UMB0119</strain>
    </source>
</reference>
<evidence type="ECO:0000313" key="2">
    <source>
        <dbReference type="Proteomes" id="UP000234335"/>
    </source>
</evidence>
<evidence type="ECO:0000313" key="1">
    <source>
        <dbReference type="EMBL" id="PKZ15771.1"/>
    </source>
</evidence>
<comment type="caution">
    <text evidence="1">The sequence shown here is derived from an EMBL/GenBank/DDBJ whole genome shotgun (WGS) entry which is preliminary data.</text>
</comment>
<dbReference type="EMBL" id="PKGS01000005">
    <property type="protein sequence ID" value="PKZ15771.1"/>
    <property type="molecule type" value="Genomic_DNA"/>
</dbReference>
<organism evidence="1 2">
    <name type="scientific">Anaerococcus octavius</name>
    <dbReference type="NCBI Taxonomy" id="54007"/>
    <lineage>
        <taxon>Bacteria</taxon>
        <taxon>Bacillati</taxon>
        <taxon>Bacillota</taxon>
        <taxon>Tissierellia</taxon>
        <taxon>Tissierellales</taxon>
        <taxon>Peptoniphilaceae</taxon>
        <taxon>Anaerococcus</taxon>
    </lineage>
</organism>
<keyword evidence="2" id="KW-1185">Reference proteome</keyword>
<dbReference type="AlphaFoldDB" id="A0A2I1M6M3"/>
<sequence length="73" mass="7782">MKLVNPLGRKPSEVFDNGGATPMACMCSGEKAYATARGTDKCFKCGCSCSSTKYSANNSKKSFWTIRGSGDIE</sequence>
<proteinExistence type="predicted"/>
<dbReference type="InterPro" id="IPR023964">
    <property type="entry name" value="Bacteriocin_CLOSPO-01332_put"/>
</dbReference>
<protein>
    <submittedName>
        <fullName evidence="1">Putative bacteriocin</fullName>
    </submittedName>
</protein>
<dbReference type="Proteomes" id="UP000234335">
    <property type="component" value="Unassembled WGS sequence"/>
</dbReference>
<gene>
    <name evidence="1" type="ORF">CYJ34_07040</name>
</gene>